<dbReference type="PRINTS" id="PR00420">
    <property type="entry name" value="RNGMNOXGNASE"/>
</dbReference>
<dbReference type="GO" id="GO:0071949">
    <property type="term" value="F:FAD binding"/>
    <property type="evidence" value="ECO:0007669"/>
    <property type="project" value="InterPro"/>
</dbReference>
<gene>
    <name evidence="6" type="primary">tfdB_1</name>
    <name evidence="6" type="ORF">MCHLDSM_00199</name>
</gene>
<keyword evidence="6" id="KW-0503">Monooxygenase</keyword>
<comment type="caution">
    <text evidence="6">The sequence shown here is derived from an EMBL/GenBank/DDBJ whole genome shotgun (WGS) entry which is preliminary data.</text>
</comment>
<dbReference type="PANTHER" id="PTHR43004:SF19">
    <property type="entry name" value="BINDING MONOOXYGENASE, PUTATIVE (JCVI)-RELATED"/>
    <property type="match status" value="1"/>
</dbReference>
<dbReference type="EC" id="1.14.13.20" evidence="6"/>
<comment type="cofactor">
    <cofactor evidence="1">
        <name>FAD</name>
        <dbReference type="ChEBI" id="CHEBI:57692"/>
    </cofactor>
</comment>
<keyword evidence="2" id="KW-0285">Flavoprotein</keyword>
<dbReference type="AlphaFoldDB" id="A0A0J6WMB3"/>
<reference evidence="6 7" key="1">
    <citation type="journal article" date="2015" name="Genome Biol. Evol.">
        <title>Characterization of Three Mycobacterium spp. with Potential Use in Bioremediation by Genome Sequencing and Comparative Genomics.</title>
        <authorList>
            <person name="Das S."/>
            <person name="Pettersson B.M."/>
            <person name="Behra P.R."/>
            <person name="Ramesh M."/>
            <person name="Dasgupta S."/>
            <person name="Bhattacharya A."/>
            <person name="Kirsebom L.A."/>
        </authorList>
    </citation>
    <scope>NUCLEOTIDE SEQUENCE [LARGE SCALE GENOMIC DNA]</scope>
    <source>
        <strain evidence="6 7">DSM 43826</strain>
    </source>
</reference>
<organism evidence="6 7">
    <name type="scientific">Mycolicibacterium chlorophenolicum</name>
    <dbReference type="NCBI Taxonomy" id="37916"/>
    <lineage>
        <taxon>Bacteria</taxon>
        <taxon>Bacillati</taxon>
        <taxon>Actinomycetota</taxon>
        <taxon>Actinomycetes</taxon>
        <taxon>Mycobacteriales</taxon>
        <taxon>Mycobacteriaceae</taxon>
        <taxon>Mycolicibacterium</taxon>
    </lineage>
</organism>
<evidence type="ECO:0000256" key="1">
    <source>
        <dbReference type="ARBA" id="ARBA00001974"/>
    </source>
</evidence>
<dbReference type="Proteomes" id="UP000036513">
    <property type="component" value="Unassembled WGS sequence"/>
</dbReference>
<dbReference type="PATRIC" id="fig|37916.4.peg.202"/>
<name>A0A0J6WMB3_9MYCO</name>
<evidence type="ECO:0000256" key="2">
    <source>
        <dbReference type="ARBA" id="ARBA00022630"/>
    </source>
</evidence>
<accession>A0A0J6WMB3</accession>
<dbReference type="EMBL" id="JYNL01000002">
    <property type="protein sequence ID" value="KMO83739.1"/>
    <property type="molecule type" value="Genomic_DNA"/>
</dbReference>
<dbReference type="STRING" id="37916.MCHLDSM_00199"/>
<evidence type="ECO:0000313" key="6">
    <source>
        <dbReference type="EMBL" id="KMO83739.1"/>
    </source>
</evidence>
<feature type="domain" description="FAD-binding" evidence="5">
    <location>
        <begin position="12"/>
        <end position="359"/>
    </location>
</feature>
<dbReference type="Gene3D" id="3.30.9.10">
    <property type="entry name" value="D-Amino Acid Oxidase, subunit A, domain 2"/>
    <property type="match status" value="1"/>
</dbReference>
<evidence type="ECO:0000259" key="5">
    <source>
        <dbReference type="Pfam" id="PF01494"/>
    </source>
</evidence>
<feature type="region of interest" description="Disordered" evidence="4">
    <location>
        <begin position="567"/>
        <end position="586"/>
    </location>
</feature>
<dbReference type="InterPro" id="IPR002938">
    <property type="entry name" value="FAD-bd"/>
</dbReference>
<sequence length="586" mass="63382">MVERQATANVIDVPVLIVGAGAAGLTASALLARHGISSLLVEKRRELFIYPKARNLSFRTLEILRGLGLGNQIHAVADRVSDSVVKPALNSSEERLGVDIDAVFSGFDTLSPEPPVQYCPQSKLEPILVGFTRDHGSDVRYGTELVTFTQDESAVTAEVRTLDSDRSQVVRARYLLAADGVHGQTRQTLGVSASGYGALPIYVVFIYFRAPWRHFVPHLAEGDAIQVKNDLVDGIFIGVQGDLSLFVTTYFPSRGETVAQFTHDRCRGLIVAAVGEHIEVDIVDVAPWQPYEQVADQFQTQRVFLVGDAAHTMPPFKAGGANAAIQSAHNLAWKIAAVLHKVAGPELLGTYHDERHPVGVFSARQSLTGPPLAMLHLDEKTPALRDEQEAPMFAVIAGYRYQSAAVVTTNRSPAGSEAALVVDELRGQPGTRVPHAWVHHQGRRVSTLDLIGSQFTLFATDHGSAWISAARSTARALGIPINVYRVGSRGDVIDSEDQWATSTQIESDGALLVRPDDFVAWRTDALPAYAGEQLRAALTAILARPLTGSRAGTAPVATLWASHGSVERSGTNVAPRSHPYEDKKEQ</sequence>
<dbReference type="Gene3D" id="3.50.50.60">
    <property type="entry name" value="FAD/NAD(P)-binding domain"/>
    <property type="match status" value="1"/>
</dbReference>
<keyword evidence="7" id="KW-1185">Reference proteome</keyword>
<evidence type="ECO:0000313" key="7">
    <source>
        <dbReference type="Proteomes" id="UP000036513"/>
    </source>
</evidence>
<dbReference type="SUPFAM" id="SSF51905">
    <property type="entry name" value="FAD/NAD(P)-binding domain"/>
    <property type="match status" value="1"/>
</dbReference>
<evidence type="ECO:0000256" key="3">
    <source>
        <dbReference type="ARBA" id="ARBA00022827"/>
    </source>
</evidence>
<keyword evidence="3" id="KW-0274">FAD</keyword>
<protein>
    <submittedName>
        <fullName evidence="6">2,4-dichlorophenol 6-monooxygenase</fullName>
        <ecNumber evidence="6">1.14.13.20</ecNumber>
    </submittedName>
</protein>
<dbReference type="SMR" id="A0A0J6WMB3"/>
<dbReference type="RefSeq" id="WP_082168635.1">
    <property type="nucleotide sequence ID" value="NZ_JYNL01000002.1"/>
</dbReference>
<dbReference type="Pfam" id="PF01494">
    <property type="entry name" value="FAD_binding_3"/>
    <property type="match status" value="1"/>
</dbReference>
<dbReference type="PANTHER" id="PTHR43004">
    <property type="entry name" value="TRK SYSTEM POTASSIUM UPTAKE PROTEIN"/>
    <property type="match status" value="1"/>
</dbReference>
<dbReference type="GO" id="GO:0018666">
    <property type="term" value="F:2,4-dichlorophenol 6-monooxygenase activity"/>
    <property type="evidence" value="ECO:0007669"/>
    <property type="project" value="UniProtKB-EC"/>
</dbReference>
<keyword evidence="6" id="KW-0560">Oxidoreductase</keyword>
<dbReference type="Pfam" id="PF21274">
    <property type="entry name" value="Rng_hyd_C"/>
    <property type="match status" value="1"/>
</dbReference>
<dbReference type="InterPro" id="IPR050641">
    <property type="entry name" value="RIFMO-like"/>
</dbReference>
<dbReference type="Gene3D" id="3.40.30.120">
    <property type="match status" value="1"/>
</dbReference>
<dbReference type="InterPro" id="IPR036188">
    <property type="entry name" value="FAD/NAD-bd_sf"/>
</dbReference>
<evidence type="ECO:0000256" key="4">
    <source>
        <dbReference type="SAM" id="MobiDB-lite"/>
    </source>
</evidence>
<proteinExistence type="predicted"/>